<evidence type="ECO:0000313" key="2">
    <source>
        <dbReference type="EMBL" id="KAK1741937.1"/>
    </source>
</evidence>
<dbReference type="Proteomes" id="UP001224775">
    <property type="component" value="Unassembled WGS sequence"/>
</dbReference>
<keyword evidence="1" id="KW-0472">Membrane</keyword>
<gene>
    <name evidence="2" type="ORF">QTG54_007510</name>
</gene>
<evidence type="ECO:0008006" key="4">
    <source>
        <dbReference type="Google" id="ProtNLM"/>
    </source>
</evidence>
<dbReference type="EMBL" id="JATAAI010000012">
    <property type="protein sequence ID" value="KAK1741937.1"/>
    <property type="molecule type" value="Genomic_DNA"/>
</dbReference>
<evidence type="ECO:0000256" key="1">
    <source>
        <dbReference type="SAM" id="Phobius"/>
    </source>
</evidence>
<comment type="caution">
    <text evidence="2">The sequence shown here is derived from an EMBL/GenBank/DDBJ whole genome shotgun (WGS) entry which is preliminary data.</text>
</comment>
<feature type="transmembrane region" description="Helical" evidence="1">
    <location>
        <begin position="140"/>
        <end position="159"/>
    </location>
</feature>
<dbReference type="AlphaFoldDB" id="A0AAD8YAI8"/>
<evidence type="ECO:0000313" key="3">
    <source>
        <dbReference type="Proteomes" id="UP001224775"/>
    </source>
</evidence>
<feature type="transmembrane region" description="Helical" evidence="1">
    <location>
        <begin position="21"/>
        <end position="43"/>
    </location>
</feature>
<reference evidence="2" key="1">
    <citation type="submission" date="2023-06" db="EMBL/GenBank/DDBJ databases">
        <title>Survivors Of The Sea: Transcriptome response of Skeletonema marinoi to long-term dormancy.</title>
        <authorList>
            <person name="Pinder M.I.M."/>
            <person name="Kourtchenko O."/>
            <person name="Robertson E.K."/>
            <person name="Larsson T."/>
            <person name="Maumus F."/>
            <person name="Osuna-Cruz C.M."/>
            <person name="Vancaester E."/>
            <person name="Stenow R."/>
            <person name="Vandepoele K."/>
            <person name="Ploug H."/>
            <person name="Bruchert V."/>
            <person name="Godhe A."/>
            <person name="Topel M."/>
        </authorList>
    </citation>
    <scope>NUCLEOTIDE SEQUENCE</scope>
    <source>
        <strain evidence="2">R05AC</strain>
    </source>
</reference>
<sequence length="192" mass="22002">MTIHSVWFWAPMHMLQAYPMARVLPLPDFIIPFAHLLWVPIYIAEHWTGLADPVVTAFDFSKTYGGPLQSLIMFPFWYFCHKKSDNKTLVKIMIVLYFGFLAMSVNGWFGFIGSPKKTYEDTIAANADPRFNRHHTLLHVWYLACLWIATLTVPFGKLATGGKVKNDTQSDDKNQYTYSSITNPEVNIESGM</sequence>
<organism evidence="2 3">
    <name type="scientific">Skeletonema marinoi</name>
    <dbReference type="NCBI Taxonomy" id="267567"/>
    <lineage>
        <taxon>Eukaryota</taxon>
        <taxon>Sar</taxon>
        <taxon>Stramenopiles</taxon>
        <taxon>Ochrophyta</taxon>
        <taxon>Bacillariophyta</taxon>
        <taxon>Coscinodiscophyceae</taxon>
        <taxon>Thalassiosirophycidae</taxon>
        <taxon>Thalassiosirales</taxon>
        <taxon>Skeletonemataceae</taxon>
        <taxon>Skeletonema</taxon>
        <taxon>Skeletonema marinoi-dohrnii complex</taxon>
    </lineage>
</organism>
<accession>A0AAD8YAI8</accession>
<feature type="transmembrane region" description="Helical" evidence="1">
    <location>
        <begin position="92"/>
        <end position="111"/>
    </location>
</feature>
<proteinExistence type="predicted"/>
<keyword evidence="1" id="KW-1133">Transmembrane helix</keyword>
<name>A0AAD8YAI8_9STRA</name>
<feature type="transmembrane region" description="Helical" evidence="1">
    <location>
        <begin position="63"/>
        <end position="80"/>
    </location>
</feature>
<keyword evidence="3" id="KW-1185">Reference proteome</keyword>
<keyword evidence="1" id="KW-0812">Transmembrane</keyword>
<protein>
    <recommendedName>
        <fullName evidence="4">EXPERA domain-containing protein</fullName>
    </recommendedName>
</protein>